<protein>
    <submittedName>
        <fullName evidence="1">Uncharacterized protein</fullName>
    </submittedName>
</protein>
<dbReference type="AlphaFoldDB" id="A0A8K0P8K5"/>
<dbReference type="Proteomes" id="UP000792457">
    <property type="component" value="Unassembled WGS sequence"/>
</dbReference>
<dbReference type="PANTHER" id="PTHR47018">
    <property type="entry name" value="CXC DOMAIN-CONTAINING PROTEIN-RELATED"/>
    <property type="match status" value="1"/>
</dbReference>
<gene>
    <name evidence="1" type="ORF">J437_LFUL019652</name>
</gene>
<comment type="caution">
    <text evidence="1">The sequence shown here is derived from an EMBL/GenBank/DDBJ whole genome shotgun (WGS) entry which is preliminary data.</text>
</comment>
<evidence type="ECO:0000313" key="1">
    <source>
        <dbReference type="EMBL" id="KAG8240080.1"/>
    </source>
</evidence>
<name>A0A8K0P8K5_LADFU</name>
<organism evidence="1 2">
    <name type="scientific">Ladona fulva</name>
    <name type="common">Scarce chaser dragonfly</name>
    <name type="synonym">Libellula fulva</name>
    <dbReference type="NCBI Taxonomy" id="123851"/>
    <lineage>
        <taxon>Eukaryota</taxon>
        <taxon>Metazoa</taxon>
        <taxon>Ecdysozoa</taxon>
        <taxon>Arthropoda</taxon>
        <taxon>Hexapoda</taxon>
        <taxon>Insecta</taxon>
        <taxon>Pterygota</taxon>
        <taxon>Palaeoptera</taxon>
        <taxon>Odonata</taxon>
        <taxon>Epiprocta</taxon>
        <taxon>Anisoptera</taxon>
        <taxon>Libelluloidea</taxon>
        <taxon>Libellulidae</taxon>
        <taxon>Ladona</taxon>
    </lineage>
</organism>
<accession>A0A8K0P8K5</accession>
<sequence>MLSESERSFITFSTENETFQTVKVKYKAALDKLEGNGPTSKFWVQYHSMSTLMKHFIQAEHMAGHYFYAKSAHLHLQDMMDLQQWMDPTEFEIFMKGAFTIHQSSKFWSGLWSDLTIEQTLMKSMKSCGRLTHGQGISSSVLARWTVGMVYMLNICKEVEFFCNISSSMGEHIDTTGSQIIRDDAHVEKLDKVSTSASVKVEKKRVDIDPLTIFQRVCITKQSDEELKDHFMYELSPFLCHCSMSRGCEREPSPASILLSLHSPPVGQKTLITS</sequence>
<dbReference type="PANTHER" id="PTHR47018:SF3">
    <property type="entry name" value="MYCBP-ASSOCIATED PROTEIN"/>
    <property type="match status" value="1"/>
</dbReference>
<keyword evidence="2" id="KW-1185">Reference proteome</keyword>
<dbReference type="EMBL" id="KZ311174">
    <property type="protein sequence ID" value="KAG8240080.1"/>
    <property type="molecule type" value="Genomic_DNA"/>
</dbReference>
<reference evidence="1" key="1">
    <citation type="submission" date="2013-04" db="EMBL/GenBank/DDBJ databases">
        <authorList>
            <person name="Qu J."/>
            <person name="Murali S.C."/>
            <person name="Bandaranaike D."/>
            <person name="Bellair M."/>
            <person name="Blankenburg K."/>
            <person name="Chao H."/>
            <person name="Dinh H."/>
            <person name="Doddapaneni H."/>
            <person name="Downs B."/>
            <person name="Dugan-Rocha S."/>
            <person name="Elkadiri S."/>
            <person name="Gnanaolivu R.D."/>
            <person name="Hernandez B."/>
            <person name="Javaid M."/>
            <person name="Jayaseelan J.C."/>
            <person name="Lee S."/>
            <person name="Li M."/>
            <person name="Ming W."/>
            <person name="Munidasa M."/>
            <person name="Muniz J."/>
            <person name="Nguyen L."/>
            <person name="Ongeri F."/>
            <person name="Osuji N."/>
            <person name="Pu L.-L."/>
            <person name="Puazo M."/>
            <person name="Qu C."/>
            <person name="Quiroz J."/>
            <person name="Raj R."/>
            <person name="Weissenberger G."/>
            <person name="Xin Y."/>
            <person name="Zou X."/>
            <person name="Han Y."/>
            <person name="Richards S."/>
            <person name="Worley K."/>
            <person name="Muzny D."/>
            <person name="Gibbs R."/>
        </authorList>
    </citation>
    <scope>NUCLEOTIDE SEQUENCE</scope>
    <source>
        <strain evidence="1">Sampled in the wild</strain>
    </source>
</reference>
<proteinExistence type="predicted"/>
<evidence type="ECO:0000313" key="2">
    <source>
        <dbReference type="Proteomes" id="UP000792457"/>
    </source>
</evidence>
<dbReference type="OrthoDB" id="6753017at2759"/>
<reference evidence="1" key="2">
    <citation type="submission" date="2017-10" db="EMBL/GenBank/DDBJ databases">
        <title>Ladona fulva Genome sequencing and assembly.</title>
        <authorList>
            <person name="Murali S."/>
            <person name="Richards S."/>
            <person name="Bandaranaike D."/>
            <person name="Bellair M."/>
            <person name="Blankenburg K."/>
            <person name="Chao H."/>
            <person name="Dinh H."/>
            <person name="Doddapaneni H."/>
            <person name="Dugan-Rocha S."/>
            <person name="Elkadiri S."/>
            <person name="Gnanaolivu R."/>
            <person name="Hernandez B."/>
            <person name="Skinner E."/>
            <person name="Javaid M."/>
            <person name="Lee S."/>
            <person name="Li M."/>
            <person name="Ming W."/>
            <person name="Munidasa M."/>
            <person name="Muniz J."/>
            <person name="Nguyen L."/>
            <person name="Hughes D."/>
            <person name="Osuji N."/>
            <person name="Pu L.-L."/>
            <person name="Puazo M."/>
            <person name="Qu C."/>
            <person name="Quiroz J."/>
            <person name="Raj R."/>
            <person name="Weissenberger G."/>
            <person name="Xin Y."/>
            <person name="Zou X."/>
            <person name="Han Y."/>
            <person name="Worley K."/>
            <person name="Muzny D."/>
            <person name="Gibbs R."/>
        </authorList>
    </citation>
    <scope>NUCLEOTIDE SEQUENCE</scope>
    <source>
        <strain evidence="1">Sampled in the wild</strain>
    </source>
</reference>